<organism evidence="1 2">
    <name type="scientific">Sphingobacterium kyonggiense</name>
    <dbReference type="NCBI Taxonomy" id="714075"/>
    <lineage>
        <taxon>Bacteria</taxon>
        <taxon>Pseudomonadati</taxon>
        <taxon>Bacteroidota</taxon>
        <taxon>Sphingobacteriia</taxon>
        <taxon>Sphingobacteriales</taxon>
        <taxon>Sphingobacteriaceae</taxon>
        <taxon>Sphingobacterium</taxon>
    </lineage>
</organism>
<evidence type="ECO:0000313" key="1">
    <source>
        <dbReference type="EMBL" id="GAA4131187.1"/>
    </source>
</evidence>
<accession>A0ABP7Y6A0</accession>
<dbReference type="EMBL" id="BAAAZI010000001">
    <property type="protein sequence ID" value="GAA4131187.1"/>
    <property type="molecule type" value="Genomic_DNA"/>
</dbReference>
<dbReference type="CDD" id="cd08977">
    <property type="entry name" value="SusD"/>
    <property type="match status" value="1"/>
</dbReference>
<proteinExistence type="predicted"/>
<protein>
    <submittedName>
        <fullName evidence="1">RagB/SusD family nutrient uptake outer membrane protein</fullName>
    </submittedName>
</protein>
<dbReference type="Pfam" id="PF12741">
    <property type="entry name" value="SusD-like"/>
    <property type="match status" value="1"/>
</dbReference>
<dbReference type="Proteomes" id="UP001500101">
    <property type="component" value="Unassembled WGS sequence"/>
</dbReference>
<dbReference type="SUPFAM" id="SSF48452">
    <property type="entry name" value="TPR-like"/>
    <property type="match status" value="1"/>
</dbReference>
<dbReference type="RefSeq" id="WP_344672726.1">
    <property type="nucleotide sequence ID" value="NZ_BAAAZI010000001.1"/>
</dbReference>
<gene>
    <name evidence="1" type="ORF">GCM10022216_01030</name>
</gene>
<evidence type="ECO:0000313" key="2">
    <source>
        <dbReference type="Proteomes" id="UP001500101"/>
    </source>
</evidence>
<dbReference type="Gene3D" id="1.25.40.390">
    <property type="match status" value="1"/>
</dbReference>
<reference evidence="2" key="1">
    <citation type="journal article" date="2019" name="Int. J. Syst. Evol. Microbiol.">
        <title>The Global Catalogue of Microorganisms (GCM) 10K type strain sequencing project: providing services to taxonomists for standard genome sequencing and annotation.</title>
        <authorList>
            <consortium name="The Broad Institute Genomics Platform"/>
            <consortium name="The Broad Institute Genome Sequencing Center for Infectious Disease"/>
            <person name="Wu L."/>
            <person name="Ma J."/>
        </authorList>
    </citation>
    <scope>NUCLEOTIDE SEQUENCE [LARGE SCALE GENOMIC DNA]</scope>
    <source>
        <strain evidence="2">JCM 16704</strain>
    </source>
</reference>
<dbReference type="InterPro" id="IPR011990">
    <property type="entry name" value="TPR-like_helical_dom_sf"/>
</dbReference>
<sequence length="521" mass="57873">MKRYKSLVFSMAVLAGVLQQSCTKNFLDYNTDGRGATPEEVQRDGYILTSALTGLQAWVVPLDVNTNQFVECLLGGSFSGYLADSNNGFNGKNFASYNPENGWARVAFNDIIPNIIIRHKKVKSVTNEPVPIAVADVIKVMAISRVTDIYGPIPYSKIGENGALEAPYDSQEEVYNKLFEELNAAIKVLSENLQQNFSPKADNVYAGNVVKWLKLANSLKLRLAMRISNVSPQKAKEMGEQALQQSTGLIVANADNAFVKPINRNPFRVIMYEYNNGDSRVSADITSFMNGYADPRREKYFTPSAFTTGTNGFFGLRSGIQIPSGNNIKLYTNMKVDESDDILWMNAAEVAFLKSEAALRGWQGVGGTAQSNYEEGIKLSFEQWGASGAESYLANTSNRPDSYVDPMGQFSYTGTPSRITINWSEAATQAEKMERIITQKWIANFPLGIEAWSEYRRTGYPKLMEVMQNNSGGLVSTSRMARRLAYPQEEYTENSKNVNDAVTNMLKGADNMGTDVWWAKK</sequence>
<keyword evidence="2" id="KW-1185">Reference proteome</keyword>
<dbReference type="InterPro" id="IPR024302">
    <property type="entry name" value="SusD-like"/>
</dbReference>
<name>A0ABP7Y6A0_9SPHI</name>
<comment type="caution">
    <text evidence="1">The sequence shown here is derived from an EMBL/GenBank/DDBJ whole genome shotgun (WGS) entry which is preliminary data.</text>
</comment>